<sequence>MSDNERRHWHGTAGDRHEHHNVWMQGGAKGPSTRAPWALTPEMMANLNARKGSDASTASAGNANATTNQAGSPTVPTVNERRRSSASSGSSGLFSNLHSQKRQSDDAAMAGRRASWNEQQGPTGWFGKLWDGYTRK</sequence>
<gene>
    <name evidence="2" type="ORF">N7493_003147</name>
</gene>
<name>A0AAD6HTQ4_9EURO</name>
<dbReference type="AlphaFoldDB" id="A0AAD6HTQ4"/>
<dbReference type="EMBL" id="JAQJAN010000003">
    <property type="protein sequence ID" value="KAJ5734361.1"/>
    <property type="molecule type" value="Genomic_DNA"/>
</dbReference>
<evidence type="ECO:0000256" key="1">
    <source>
        <dbReference type="SAM" id="MobiDB-lite"/>
    </source>
</evidence>
<comment type="caution">
    <text evidence="2">The sequence shown here is derived from an EMBL/GenBank/DDBJ whole genome shotgun (WGS) entry which is preliminary data.</text>
</comment>
<reference evidence="2" key="1">
    <citation type="journal article" date="2023" name="IMA Fungus">
        <title>Comparative genomic study of the Penicillium genus elucidates a diverse pangenome and 15 lateral gene transfer events.</title>
        <authorList>
            <person name="Petersen C."/>
            <person name="Sorensen T."/>
            <person name="Nielsen M.R."/>
            <person name="Sondergaard T.E."/>
            <person name="Sorensen J.L."/>
            <person name="Fitzpatrick D.A."/>
            <person name="Frisvad J.C."/>
            <person name="Nielsen K.L."/>
        </authorList>
    </citation>
    <scope>NUCLEOTIDE SEQUENCE</scope>
    <source>
        <strain evidence="2">IBT 17514</strain>
    </source>
</reference>
<feature type="compositionally biased region" description="Low complexity" evidence="1">
    <location>
        <begin position="54"/>
        <end position="71"/>
    </location>
</feature>
<reference evidence="2" key="2">
    <citation type="submission" date="2023-01" db="EMBL/GenBank/DDBJ databases">
        <authorList>
            <person name="Petersen C."/>
        </authorList>
    </citation>
    <scope>NUCLEOTIDE SEQUENCE</scope>
    <source>
        <strain evidence="2">IBT 17514</strain>
    </source>
</reference>
<protein>
    <submittedName>
        <fullName evidence="2">Uncharacterized protein</fullName>
    </submittedName>
</protein>
<proteinExistence type="predicted"/>
<dbReference type="Proteomes" id="UP001215712">
    <property type="component" value="Unassembled WGS sequence"/>
</dbReference>
<evidence type="ECO:0000313" key="3">
    <source>
        <dbReference type="Proteomes" id="UP001215712"/>
    </source>
</evidence>
<evidence type="ECO:0000313" key="2">
    <source>
        <dbReference type="EMBL" id="KAJ5734361.1"/>
    </source>
</evidence>
<keyword evidence="3" id="KW-1185">Reference proteome</keyword>
<accession>A0AAD6HTQ4</accession>
<feature type="region of interest" description="Disordered" evidence="1">
    <location>
        <begin position="1"/>
        <end position="136"/>
    </location>
</feature>
<organism evidence="2 3">
    <name type="scientific">Penicillium malachiteum</name>
    <dbReference type="NCBI Taxonomy" id="1324776"/>
    <lineage>
        <taxon>Eukaryota</taxon>
        <taxon>Fungi</taxon>
        <taxon>Dikarya</taxon>
        <taxon>Ascomycota</taxon>
        <taxon>Pezizomycotina</taxon>
        <taxon>Eurotiomycetes</taxon>
        <taxon>Eurotiomycetidae</taxon>
        <taxon>Eurotiales</taxon>
        <taxon>Aspergillaceae</taxon>
        <taxon>Penicillium</taxon>
    </lineage>
</organism>